<sequence length="143" mass="16118">MNMPSPLLGKKKRKLVLTKIVGPPPPPKRHTTIGKSLKKPIEVEPVFVIKIIEPQKVNEEEDDQIKWQRIRQISWPSPAGPLIGLFLNAQMDMRRLQKSNREFEKKVAKAEAAAKKLKAEASAMGKAIEAVKVKHVDLESKVE</sequence>
<protein>
    <submittedName>
        <fullName evidence="2">Uncharacterized protein</fullName>
    </submittedName>
</protein>
<dbReference type="EMBL" id="CACTIH010007423">
    <property type="protein sequence ID" value="CAA3013111.1"/>
    <property type="molecule type" value="Genomic_DNA"/>
</dbReference>
<feature type="coiled-coil region" evidence="1">
    <location>
        <begin position="86"/>
        <end position="127"/>
    </location>
</feature>
<dbReference type="AlphaFoldDB" id="A0A8S0U545"/>
<comment type="caution">
    <text evidence="2">The sequence shown here is derived from an EMBL/GenBank/DDBJ whole genome shotgun (WGS) entry which is preliminary data.</text>
</comment>
<name>A0A8S0U545_OLEEU</name>
<gene>
    <name evidence="2" type="ORF">OLEA9_A014891</name>
</gene>
<reference evidence="2 3" key="1">
    <citation type="submission" date="2019-12" db="EMBL/GenBank/DDBJ databases">
        <authorList>
            <person name="Alioto T."/>
            <person name="Alioto T."/>
            <person name="Gomez Garrido J."/>
        </authorList>
    </citation>
    <scope>NUCLEOTIDE SEQUENCE [LARGE SCALE GENOMIC DNA]</scope>
</reference>
<accession>A0A8S0U545</accession>
<evidence type="ECO:0000256" key="1">
    <source>
        <dbReference type="SAM" id="Coils"/>
    </source>
</evidence>
<keyword evidence="1" id="KW-0175">Coiled coil</keyword>
<evidence type="ECO:0000313" key="3">
    <source>
        <dbReference type="Proteomes" id="UP000594638"/>
    </source>
</evidence>
<organism evidence="2 3">
    <name type="scientific">Olea europaea subsp. europaea</name>
    <dbReference type="NCBI Taxonomy" id="158383"/>
    <lineage>
        <taxon>Eukaryota</taxon>
        <taxon>Viridiplantae</taxon>
        <taxon>Streptophyta</taxon>
        <taxon>Embryophyta</taxon>
        <taxon>Tracheophyta</taxon>
        <taxon>Spermatophyta</taxon>
        <taxon>Magnoliopsida</taxon>
        <taxon>eudicotyledons</taxon>
        <taxon>Gunneridae</taxon>
        <taxon>Pentapetalae</taxon>
        <taxon>asterids</taxon>
        <taxon>lamiids</taxon>
        <taxon>Lamiales</taxon>
        <taxon>Oleaceae</taxon>
        <taxon>Oleeae</taxon>
        <taxon>Olea</taxon>
    </lineage>
</organism>
<dbReference type="Gramene" id="OE9A014891T1">
    <property type="protein sequence ID" value="OE9A014891C1"/>
    <property type="gene ID" value="OE9A014891"/>
</dbReference>
<dbReference type="Proteomes" id="UP000594638">
    <property type="component" value="Unassembled WGS sequence"/>
</dbReference>
<keyword evidence="3" id="KW-1185">Reference proteome</keyword>
<evidence type="ECO:0000313" key="2">
    <source>
        <dbReference type="EMBL" id="CAA3013111.1"/>
    </source>
</evidence>
<proteinExistence type="predicted"/>